<protein>
    <submittedName>
        <fullName evidence="2">Uncharacterized protein</fullName>
    </submittedName>
</protein>
<evidence type="ECO:0000313" key="3">
    <source>
        <dbReference type="Proteomes" id="UP000001514"/>
    </source>
</evidence>
<dbReference type="InterPro" id="IPR027417">
    <property type="entry name" value="P-loop_NTPase"/>
</dbReference>
<dbReference type="Proteomes" id="UP000001514">
    <property type="component" value="Unassembled WGS sequence"/>
</dbReference>
<feature type="compositionally biased region" description="Basic and acidic residues" evidence="1">
    <location>
        <begin position="20"/>
        <end position="29"/>
    </location>
</feature>
<gene>
    <name evidence="2" type="ORF">SELMODRAFT_418749</name>
</gene>
<feature type="compositionally biased region" description="Basic and acidic residues" evidence="1">
    <location>
        <begin position="62"/>
        <end position="72"/>
    </location>
</feature>
<feature type="region of interest" description="Disordered" evidence="1">
    <location>
        <begin position="1"/>
        <end position="143"/>
    </location>
</feature>
<evidence type="ECO:0000313" key="2">
    <source>
        <dbReference type="EMBL" id="EFJ19906.1"/>
    </source>
</evidence>
<feature type="compositionally biased region" description="Basic and acidic residues" evidence="1">
    <location>
        <begin position="103"/>
        <end position="112"/>
    </location>
</feature>
<dbReference type="Gramene" id="EFJ19906">
    <property type="protein sequence ID" value="EFJ19906"/>
    <property type="gene ID" value="SELMODRAFT_418749"/>
</dbReference>
<dbReference type="HOGENOM" id="CLU_365012_0_0_1"/>
<dbReference type="SUPFAM" id="SSF52540">
    <property type="entry name" value="P-loop containing nucleoside triphosphate hydrolases"/>
    <property type="match status" value="1"/>
</dbReference>
<reference evidence="2 3" key="1">
    <citation type="journal article" date="2011" name="Science">
        <title>The Selaginella genome identifies genetic changes associated with the evolution of vascular plants.</title>
        <authorList>
            <person name="Banks J.A."/>
            <person name="Nishiyama T."/>
            <person name="Hasebe M."/>
            <person name="Bowman J.L."/>
            <person name="Gribskov M."/>
            <person name="dePamphilis C."/>
            <person name="Albert V.A."/>
            <person name="Aono N."/>
            <person name="Aoyama T."/>
            <person name="Ambrose B.A."/>
            <person name="Ashton N.W."/>
            <person name="Axtell M.J."/>
            <person name="Barker E."/>
            <person name="Barker M.S."/>
            <person name="Bennetzen J.L."/>
            <person name="Bonawitz N.D."/>
            <person name="Chapple C."/>
            <person name="Cheng C."/>
            <person name="Correa L.G."/>
            <person name="Dacre M."/>
            <person name="DeBarry J."/>
            <person name="Dreyer I."/>
            <person name="Elias M."/>
            <person name="Engstrom E.M."/>
            <person name="Estelle M."/>
            <person name="Feng L."/>
            <person name="Finet C."/>
            <person name="Floyd S.K."/>
            <person name="Frommer W.B."/>
            <person name="Fujita T."/>
            <person name="Gramzow L."/>
            <person name="Gutensohn M."/>
            <person name="Harholt J."/>
            <person name="Hattori M."/>
            <person name="Heyl A."/>
            <person name="Hirai T."/>
            <person name="Hiwatashi Y."/>
            <person name="Ishikawa M."/>
            <person name="Iwata M."/>
            <person name="Karol K.G."/>
            <person name="Koehler B."/>
            <person name="Kolukisaoglu U."/>
            <person name="Kubo M."/>
            <person name="Kurata T."/>
            <person name="Lalonde S."/>
            <person name="Li K."/>
            <person name="Li Y."/>
            <person name="Litt A."/>
            <person name="Lyons E."/>
            <person name="Manning G."/>
            <person name="Maruyama T."/>
            <person name="Michael T.P."/>
            <person name="Mikami K."/>
            <person name="Miyazaki S."/>
            <person name="Morinaga S."/>
            <person name="Murata T."/>
            <person name="Mueller-Roeber B."/>
            <person name="Nelson D.R."/>
            <person name="Obara M."/>
            <person name="Oguri Y."/>
            <person name="Olmstead R.G."/>
            <person name="Onodera N."/>
            <person name="Petersen B.L."/>
            <person name="Pils B."/>
            <person name="Prigge M."/>
            <person name="Rensing S.A."/>
            <person name="Riano-Pachon D.M."/>
            <person name="Roberts A.W."/>
            <person name="Sato Y."/>
            <person name="Scheller H.V."/>
            <person name="Schulz B."/>
            <person name="Schulz C."/>
            <person name="Shakirov E.V."/>
            <person name="Shibagaki N."/>
            <person name="Shinohara N."/>
            <person name="Shippen D.E."/>
            <person name="Soerensen I."/>
            <person name="Sotooka R."/>
            <person name="Sugimoto N."/>
            <person name="Sugita M."/>
            <person name="Sumikawa N."/>
            <person name="Tanurdzic M."/>
            <person name="Theissen G."/>
            <person name="Ulvskov P."/>
            <person name="Wakazuki S."/>
            <person name="Weng J.K."/>
            <person name="Willats W.W."/>
            <person name="Wipf D."/>
            <person name="Wolf P.G."/>
            <person name="Yang L."/>
            <person name="Zimmer A.D."/>
            <person name="Zhu Q."/>
            <person name="Mitros T."/>
            <person name="Hellsten U."/>
            <person name="Loque D."/>
            <person name="Otillar R."/>
            <person name="Salamov A."/>
            <person name="Schmutz J."/>
            <person name="Shapiro H."/>
            <person name="Lindquist E."/>
            <person name="Lucas S."/>
            <person name="Rokhsar D."/>
            <person name="Grigoriev I.V."/>
        </authorList>
    </citation>
    <scope>NUCLEOTIDE SEQUENCE [LARGE SCALE GENOMIC DNA]</scope>
</reference>
<accession>D8S6A0</accession>
<evidence type="ECO:0000256" key="1">
    <source>
        <dbReference type="SAM" id="MobiDB-lite"/>
    </source>
</evidence>
<organism evidence="3">
    <name type="scientific">Selaginella moellendorffii</name>
    <name type="common">Spikemoss</name>
    <dbReference type="NCBI Taxonomy" id="88036"/>
    <lineage>
        <taxon>Eukaryota</taxon>
        <taxon>Viridiplantae</taxon>
        <taxon>Streptophyta</taxon>
        <taxon>Embryophyta</taxon>
        <taxon>Tracheophyta</taxon>
        <taxon>Lycopodiopsida</taxon>
        <taxon>Selaginellales</taxon>
        <taxon>Selaginellaceae</taxon>
        <taxon>Selaginella</taxon>
    </lineage>
</organism>
<name>D8S6A0_SELML</name>
<dbReference type="AlphaFoldDB" id="D8S6A0"/>
<dbReference type="KEGG" id="smo:SELMODRAFT_418749"/>
<sequence>MEEEEEVVGAKTGLDAEQTVESRQKEKFADVGALKTKPKTKRSSSGAKAGQDSAEAEPTVVDEDRQKDKSAVVEDEGGAPTAKKKRRRTSSGAKAGEAEPIVLEEHYQKDKSAVVPYGGSPKRTDKKKKRKKSQEPESSGREIGAIIAEEEQEPEILSWLYEKIEDPNQFFHKLLPPSSAQQVVRALEDVSPSYYLQCLEDFQSLSPDMLPILQTVRHIGEHVRLISMALQRHKKIVQRFSNFNKEDALIHLCDPSRSTKLELPSFSATKFSPPLSFDFVGRSKLRSLLQRIKVKSDIHFRGHPGRGKSYVLAALASYLHTYKQECGVVVYILLSRLVQTEQKLTYVLQALLLGFARHGEKQLEILACDSMEKLEEFCEKERPLFLIDEGNALDVDKKRTLSSEEDRRVTKKYLSWIVNRAVWCTTFKSEFMPTNIGFFPPFNQPFDDKEFASWLSGYNFKELDINDLLFYTGLIPRLLAEFVGKGDAPEEVLYRRDLYIAGMSRVFQYFVERMTMEEADAVEKVLDLSLEEIGSLELPPDIFFERTFGSKTVVSVLPFLENRLRILMAEKRRQAGREKDIQEFEVQLLRSRRLMEMDSDRQPNSSLNAWLAEGLVREYIRLKKKFLTWKFDTFEVYEEGLEGIALEQVSIDRLRKGVCFVTASSFDIVIAIMAADEKSLDIHPVQISVSSWNMKKVMDSYNLWSGETMKEWSHPSCTTRSLDFTYVLTNTEGANLDKVTLKTFGDVGKCLAFIDKLVIPQWKPC</sequence>
<dbReference type="EMBL" id="GL377604">
    <property type="protein sequence ID" value="EFJ19906.1"/>
    <property type="molecule type" value="Genomic_DNA"/>
</dbReference>
<keyword evidence="3" id="KW-1185">Reference proteome</keyword>
<proteinExistence type="predicted"/>
<dbReference type="InParanoid" id="D8S6A0"/>